<keyword evidence="3" id="KW-1185">Reference proteome</keyword>
<feature type="chain" id="PRO_5031023566" evidence="1">
    <location>
        <begin position="19"/>
        <end position="243"/>
    </location>
</feature>
<comment type="caution">
    <text evidence="2">The sequence shown here is derived from an EMBL/GenBank/DDBJ whole genome shotgun (WGS) entry which is preliminary data.</text>
</comment>
<keyword evidence="1" id="KW-0732">Signal</keyword>
<dbReference type="EMBL" id="NEFY01000019">
    <property type="protein sequence ID" value="OZC34956.1"/>
    <property type="molecule type" value="Genomic_DNA"/>
</dbReference>
<protein>
    <submittedName>
        <fullName evidence="2">Type-F conjugative transfer system pilin assembly protein TrbC</fullName>
    </submittedName>
</protein>
<dbReference type="InterPro" id="IPR014113">
    <property type="entry name" value="T4SS_TrbC_subgr"/>
</dbReference>
<evidence type="ECO:0000313" key="3">
    <source>
        <dbReference type="Proteomes" id="UP000216984"/>
    </source>
</evidence>
<organism evidence="2 3">
    <name type="scientific">Marinobacter vinifirmus</name>
    <dbReference type="NCBI Taxonomy" id="355591"/>
    <lineage>
        <taxon>Bacteria</taxon>
        <taxon>Pseudomonadati</taxon>
        <taxon>Pseudomonadota</taxon>
        <taxon>Gammaproteobacteria</taxon>
        <taxon>Pseudomonadales</taxon>
        <taxon>Marinobacteraceae</taxon>
        <taxon>Marinobacter</taxon>
    </lineage>
</organism>
<dbReference type="InterPro" id="IPR019106">
    <property type="entry name" value="T4SS_TrbC"/>
</dbReference>
<evidence type="ECO:0000256" key="1">
    <source>
        <dbReference type="SAM" id="SignalP"/>
    </source>
</evidence>
<dbReference type="Pfam" id="PF09673">
    <property type="entry name" value="TrbC_Ftype"/>
    <property type="match status" value="1"/>
</dbReference>
<reference evidence="2 3" key="1">
    <citation type="submission" date="2017-06" db="EMBL/GenBank/DDBJ databases">
        <title>Draft genome sequence of the halophilic bacterium Marinobacter vinifirmus FB1.</title>
        <authorList>
            <person name="Stepanov V.G."/>
            <person name="Roberts D.J."/>
            <person name="Fox G.E."/>
        </authorList>
    </citation>
    <scope>NUCLEOTIDE SEQUENCE [LARGE SCALE GENOMIC DNA]</scope>
    <source>
        <strain evidence="2 3">FB1</strain>
    </source>
</reference>
<evidence type="ECO:0000313" key="2">
    <source>
        <dbReference type="EMBL" id="OZC34956.1"/>
    </source>
</evidence>
<proteinExistence type="predicted"/>
<accession>A0A7Z1DS46</accession>
<dbReference type="NCBIfam" id="TIGR02742">
    <property type="entry name" value="TrbC_Ftype"/>
    <property type="match status" value="1"/>
</dbReference>
<dbReference type="AlphaFoldDB" id="A0A7Z1DS46"/>
<dbReference type="RefSeq" id="WP_094625907.1">
    <property type="nucleotide sequence ID" value="NZ_NEFY01000019.1"/>
</dbReference>
<sequence length="243" mass="26783">MLRILMVVVMLSPALATAETPKYQEPDEAAIKQQKTVIQDAMKDADRIMKDGTLDKLLGQERAKLNGLQGNMPGLNIQMPEYLEDERDDRYMAKALAAGKAIDEVPPQEAKYPIVLVSLSMPESQIKNLIAEGYKIGAAIAVRGLIDDDFETTLVKLKQLAGEMDGGVLIDPTLFRRFDAKAAPTFVLPLEPLQQCTDQGCPTPKHVKATGSATFKYFLDLVERTGDENEKAEAKAWLAKYGE</sequence>
<name>A0A7Z1DS46_9GAMM</name>
<dbReference type="Proteomes" id="UP000216984">
    <property type="component" value="Unassembled WGS sequence"/>
</dbReference>
<feature type="signal peptide" evidence="1">
    <location>
        <begin position="1"/>
        <end position="18"/>
    </location>
</feature>
<gene>
    <name evidence="2" type="ORF">B9Q17_00195</name>
</gene>